<dbReference type="EMBL" id="UYRV01025556">
    <property type="protein sequence ID" value="VDK77672.1"/>
    <property type="molecule type" value="Genomic_DNA"/>
</dbReference>
<evidence type="ECO:0000259" key="1">
    <source>
        <dbReference type="PROSITE" id="PS51745"/>
    </source>
</evidence>
<dbReference type="Proteomes" id="UP000271889">
    <property type="component" value="Unassembled WGS sequence"/>
</dbReference>
<accession>A0A3P6SP76</accession>
<dbReference type="SUPFAM" id="SSF54277">
    <property type="entry name" value="CAD &amp; PB1 domains"/>
    <property type="match status" value="1"/>
</dbReference>
<feature type="domain" description="PB1" evidence="1">
    <location>
        <begin position="108"/>
        <end position="186"/>
    </location>
</feature>
<dbReference type="Gene3D" id="3.10.20.90">
    <property type="entry name" value="Phosphatidylinositol 3-kinase Catalytic Subunit, Chain A, domain 1"/>
    <property type="match status" value="1"/>
</dbReference>
<dbReference type="PROSITE" id="PS51745">
    <property type="entry name" value="PB1"/>
    <property type="match status" value="1"/>
</dbReference>
<dbReference type="AlphaFoldDB" id="A0A3P6SP76"/>
<dbReference type="OrthoDB" id="5868434at2759"/>
<name>A0A3P6SP76_CYLGO</name>
<protein>
    <recommendedName>
        <fullName evidence="1">PB1 domain-containing protein</fullName>
    </recommendedName>
</protein>
<organism evidence="2 3">
    <name type="scientific">Cylicostephanus goldi</name>
    <name type="common">Nematode worm</name>
    <dbReference type="NCBI Taxonomy" id="71465"/>
    <lineage>
        <taxon>Eukaryota</taxon>
        <taxon>Metazoa</taxon>
        <taxon>Ecdysozoa</taxon>
        <taxon>Nematoda</taxon>
        <taxon>Chromadorea</taxon>
        <taxon>Rhabditida</taxon>
        <taxon>Rhabditina</taxon>
        <taxon>Rhabditomorpha</taxon>
        <taxon>Strongyloidea</taxon>
        <taxon>Strongylidae</taxon>
        <taxon>Cylicostephanus</taxon>
    </lineage>
</organism>
<gene>
    <name evidence="2" type="ORF">CGOC_LOCUS7373</name>
</gene>
<reference evidence="2 3" key="1">
    <citation type="submission" date="2018-11" db="EMBL/GenBank/DDBJ databases">
        <authorList>
            <consortium name="Pathogen Informatics"/>
        </authorList>
    </citation>
    <scope>NUCLEOTIDE SEQUENCE [LARGE SCALE GENOMIC DNA]</scope>
</reference>
<evidence type="ECO:0000313" key="2">
    <source>
        <dbReference type="EMBL" id="VDK77672.1"/>
    </source>
</evidence>
<dbReference type="InterPro" id="IPR000270">
    <property type="entry name" value="PB1_dom"/>
</dbReference>
<dbReference type="Pfam" id="PF00564">
    <property type="entry name" value="PB1"/>
    <property type="match status" value="1"/>
</dbReference>
<evidence type="ECO:0000313" key="3">
    <source>
        <dbReference type="Proteomes" id="UP000271889"/>
    </source>
</evidence>
<sequence>MQDREAALAGKLTGKQLFLRDATLSLSDVALIEQSVEIDESLFDEASSFCNLQNVGYHAVSSISLCILKWSDTNNTHPHPPYACTINAFFAAGISKSTFKHSANERPFFEVKSKFDSEWRRFSLTPSNPEVHSYDSFRGLVEKLHHLESVPFTLCYNAACGDLLPITNDEASLQCACTDYLSKLPRYYSGMLST</sequence>
<proteinExistence type="predicted"/>
<keyword evidence="3" id="KW-1185">Reference proteome</keyword>
<dbReference type="InterPro" id="IPR053793">
    <property type="entry name" value="PB1-like"/>
</dbReference>